<dbReference type="EMBL" id="CP123384">
    <property type="protein sequence ID" value="XCC92737.1"/>
    <property type="molecule type" value="Genomic_DNA"/>
</dbReference>
<dbReference type="InterPro" id="IPR012341">
    <property type="entry name" value="6hp_glycosidase-like_sf"/>
</dbReference>
<dbReference type="RefSeq" id="WP_353471564.1">
    <property type="nucleotide sequence ID" value="NZ_CP123384.1"/>
</dbReference>
<sequence length="411" mass="44840">MAPTDTPSLLSDTARVAAMKGNALAQLDFFRASLREDGGFDTLEVDGSPVPGQPQDLMTTARLIHSYAIAHIAGAPDCLRIVDAGMAALATDWPAGHRDAEHGGYLPIPRDGAPAPSTDKQAYGHVFVLLAAASAKSVGHPDADRLLAEAAAVIEARFWDEETGRLQDEFRRDWQVFSDYRGMNANMHGVEAFLAAYEATGDAVWLTRAGRILDFFTGRVAPEHDWRLPEHYRTDWSVDAGYEGNPMFRPAGTTPGHSLELGRLLLQYWDLTGRADAALPERARKLIETAAEGAWREAGGFAYTLDFDGTPLVTDRYWWPVTEGIGAFAALAKQGGQASDLDWYARLWQVSDALFIDAARGGWFPEVDEAGQPVARMFTGKPDIYHALQACLFPLAPGLSGYYRDLKGVLA</sequence>
<protein>
    <submittedName>
        <fullName evidence="3">AGE family epimerase/isomerase</fullName>
        <ecNumber evidence="3">5.-.-.-</ecNumber>
    </submittedName>
</protein>
<dbReference type="Gene3D" id="1.50.10.10">
    <property type="match status" value="1"/>
</dbReference>
<evidence type="ECO:0000256" key="2">
    <source>
        <dbReference type="ARBA" id="ARBA00023235"/>
    </source>
</evidence>
<dbReference type="PANTHER" id="PTHR15108">
    <property type="entry name" value="N-ACYLGLUCOSAMINE-2-EPIMERASE"/>
    <property type="match status" value="1"/>
</dbReference>
<dbReference type="SUPFAM" id="SSF48208">
    <property type="entry name" value="Six-hairpin glycosidases"/>
    <property type="match status" value="1"/>
</dbReference>
<reference evidence="3" key="1">
    <citation type="submission" date="2023-02" db="EMBL/GenBank/DDBJ databases">
        <title>Description and genomic characterization of Salipiger bruguierae sp. nov., isolated from the sediment of mangrove plant Bruguiera sexangula.</title>
        <authorList>
            <person name="Long M."/>
        </authorList>
    </citation>
    <scope>NUCLEOTIDE SEQUENCE</scope>
    <source>
        <strain evidence="3">H15</strain>
    </source>
</reference>
<keyword evidence="2 3" id="KW-0413">Isomerase</keyword>
<proteinExistence type="inferred from homology"/>
<organism evidence="3">
    <name type="scientific">Alloyangia sp. H15</name>
    <dbReference type="NCBI Taxonomy" id="3029062"/>
    <lineage>
        <taxon>Bacteria</taxon>
        <taxon>Pseudomonadati</taxon>
        <taxon>Pseudomonadota</taxon>
        <taxon>Alphaproteobacteria</taxon>
        <taxon>Rhodobacterales</taxon>
        <taxon>Roseobacteraceae</taxon>
        <taxon>Alloyangia</taxon>
    </lineage>
</organism>
<dbReference type="Pfam" id="PF07221">
    <property type="entry name" value="GlcNAc_2-epim"/>
    <property type="match status" value="1"/>
</dbReference>
<dbReference type="InterPro" id="IPR010819">
    <property type="entry name" value="AGE/CE"/>
</dbReference>
<evidence type="ECO:0000256" key="1">
    <source>
        <dbReference type="ARBA" id="ARBA00008558"/>
    </source>
</evidence>
<comment type="similarity">
    <text evidence="1">Belongs to the N-acylglucosamine 2-epimerase family.</text>
</comment>
<dbReference type="GO" id="GO:0016853">
    <property type="term" value="F:isomerase activity"/>
    <property type="evidence" value="ECO:0007669"/>
    <property type="project" value="UniProtKB-KW"/>
</dbReference>
<gene>
    <name evidence="3" type="ORF">PVT71_09615</name>
</gene>
<dbReference type="InterPro" id="IPR008928">
    <property type="entry name" value="6-hairpin_glycosidase_sf"/>
</dbReference>
<dbReference type="AlphaFoldDB" id="A0AAU8AE22"/>
<dbReference type="GO" id="GO:0005975">
    <property type="term" value="P:carbohydrate metabolic process"/>
    <property type="evidence" value="ECO:0007669"/>
    <property type="project" value="InterPro"/>
</dbReference>
<evidence type="ECO:0000313" key="3">
    <source>
        <dbReference type="EMBL" id="XCC92737.1"/>
    </source>
</evidence>
<dbReference type="EC" id="5.-.-.-" evidence="3"/>
<accession>A0AAU8AE22</accession>
<name>A0AAU8AE22_9RHOB</name>